<dbReference type="EMBL" id="MT141409">
    <property type="protein sequence ID" value="QJA60442.1"/>
    <property type="molecule type" value="Genomic_DNA"/>
</dbReference>
<name>A0A6M3IV64_9ZZZZ</name>
<protein>
    <submittedName>
        <fullName evidence="1">Uncharacterized protein</fullName>
    </submittedName>
</protein>
<proteinExistence type="predicted"/>
<organism evidence="1">
    <name type="scientific">viral metagenome</name>
    <dbReference type="NCBI Taxonomy" id="1070528"/>
    <lineage>
        <taxon>unclassified sequences</taxon>
        <taxon>metagenomes</taxon>
        <taxon>organismal metagenomes</taxon>
    </lineage>
</organism>
<accession>A0A6M3IV64</accession>
<reference evidence="1" key="1">
    <citation type="submission" date="2020-03" db="EMBL/GenBank/DDBJ databases">
        <title>The deep terrestrial virosphere.</title>
        <authorList>
            <person name="Holmfeldt K."/>
            <person name="Nilsson E."/>
            <person name="Simone D."/>
            <person name="Lopez-Fernandez M."/>
            <person name="Wu X."/>
            <person name="de Brujin I."/>
            <person name="Lundin D."/>
            <person name="Andersson A."/>
            <person name="Bertilsson S."/>
            <person name="Dopson M."/>
        </authorList>
    </citation>
    <scope>NUCLEOTIDE SEQUENCE</scope>
    <source>
        <strain evidence="1">MM415B01116</strain>
    </source>
</reference>
<evidence type="ECO:0000313" key="1">
    <source>
        <dbReference type="EMBL" id="QJA60442.1"/>
    </source>
</evidence>
<gene>
    <name evidence="1" type="ORF">MM415B01116_0012</name>
</gene>
<dbReference type="AlphaFoldDB" id="A0A6M3IV64"/>
<sequence>MTFEKAGRPVDITQMDLEEGPINRPSVGAVIPAALARSLQPFICNVVFASVDQDHISWAAGTVTFADGGTQAIALNASQVLTATHYLYFDLNHASPTVLKISTTYSDCVGEGKGLIAVAAKGANANQKAYVQNLALTNIFINSTNVLANAITEPAILASAVTAVKISVATLDAISANVGTLTSGTINGVTIYAGSGAVVLDSSGISVKTGYLRFINAADAETGRFIIDVNGVKLESLLGQDIQLAPHSGLATIVGALSVGGNAYPTVTNTNTLGLSDYWWNTLYCLYHQTSVMTYWELSAVSAPGAGKAHLWVRGDAPNVLVFTDDTDTDHVLAYVA</sequence>